<name>A0ABU1F6R4_9RHOB</name>
<dbReference type="PROSITE" id="PS50206">
    <property type="entry name" value="RHODANESE_3"/>
    <property type="match status" value="2"/>
</dbReference>
<keyword evidence="5" id="KW-1185">Reference proteome</keyword>
<dbReference type="InterPro" id="IPR001307">
    <property type="entry name" value="Thiosulphate_STrfase_CS"/>
</dbReference>
<evidence type="ECO:0000256" key="1">
    <source>
        <dbReference type="ARBA" id="ARBA00022679"/>
    </source>
</evidence>
<dbReference type="InterPro" id="IPR045078">
    <property type="entry name" value="TST/MPST-like"/>
</dbReference>
<sequence>MDPFLVTTDWLAERLGAPGMAVLDCTWFVPEMKKSGYDVFAAGHIPGAQFVDLNKVSDPDSPYVNMMPAADLFAAEIGRLGVDNDTLVIVYNANYVSARLWWMFRHFGHEKVRILDGGMPRWQAEGRPVETGAAAPATPKTFRAAPPPADIVQAEDVLAAISADSATIIDLRPVGRFNGTESSGYPGVPSGHMPKSVNIPWTAFVDDTPERRFLSPEAVRAVLEKAGVDLGRPIISTCGSGVTAAILAMQLERMGKHDWRIYDGSWHEWGQRADLPKETSV</sequence>
<dbReference type="CDD" id="cd01448">
    <property type="entry name" value="TST_Repeat_1"/>
    <property type="match status" value="1"/>
</dbReference>
<dbReference type="SMART" id="SM00450">
    <property type="entry name" value="RHOD"/>
    <property type="match status" value="2"/>
</dbReference>
<dbReference type="CDD" id="cd01449">
    <property type="entry name" value="TST_Repeat_2"/>
    <property type="match status" value="1"/>
</dbReference>
<dbReference type="RefSeq" id="WP_310456814.1">
    <property type="nucleotide sequence ID" value="NZ_JAVKPH010000007.1"/>
</dbReference>
<dbReference type="InterPro" id="IPR036873">
    <property type="entry name" value="Rhodanese-like_dom_sf"/>
</dbReference>
<dbReference type="Gene3D" id="3.40.250.10">
    <property type="entry name" value="Rhodanese-like domain"/>
    <property type="match status" value="2"/>
</dbReference>
<dbReference type="InterPro" id="IPR001763">
    <property type="entry name" value="Rhodanese-like_dom"/>
</dbReference>
<dbReference type="PANTHER" id="PTHR11364:SF27">
    <property type="entry name" value="SULFURTRANSFERASE"/>
    <property type="match status" value="1"/>
</dbReference>
<proteinExistence type="predicted"/>
<dbReference type="EC" id="2.8.1.-" evidence="4"/>
<organism evidence="4 5">
    <name type="scientific">Ruixingdingia sedimenti</name>
    <dbReference type="NCBI Taxonomy" id="3073604"/>
    <lineage>
        <taxon>Bacteria</taxon>
        <taxon>Pseudomonadati</taxon>
        <taxon>Pseudomonadota</taxon>
        <taxon>Alphaproteobacteria</taxon>
        <taxon>Rhodobacterales</taxon>
        <taxon>Paracoccaceae</taxon>
        <taxon>Ruixingdingia</taxon>
    </lineage>
</organism>
<dbReference type="Proteomes" id="UP001247754">
    <property type="component" value="Unassembled WGS sequence"/>
</dbReference>
<evidence type="ECO:0000313" key="5">
    <source>
        <dbReference type="Proteomes" id="UP001247754"/>
    </source>
</evidence>
<evidence type="ECO:0000256" key="2">
    <source>
        <dbReference type="ARBA" id="ARBA00022737"/>
    </source>
</evidence>
<gene>
    <name evidence="4" type="ORF">RGD00_08120</name>
</gene>
<evidence type="ECO:0000313" key="4">
    <source>
        <dbReference type="EMBL" id="MDR5652565.1"/>
    </source>
</evidence>
<reference evidence="4 5" key="1">
    <citation type="submission" date="2023-09" db="EMBL/GenBank/DDBJ databases">
        <title>Xinfangfangia sedmenti sp. nov., isolated the sedment.</title>
        <authorList>
            <person name="Xu L."/>
        </authorList>
    </citation>
    <scope>NUCLEOTIDE SEQUENCE [LARGE SCALE GENOMIC DNA]</scope>
    <source>
        <strain evidence="4 5">LG-4</strain>
    </source>
</reference>
<dbReference type="PROSITE" id="PS00380">
    <property type="entry name" value="RHODANESE_1"/>
    <property type="match status" value="1"/>
</dbReference>
<comment type="caution">
    <text evidence="4">The sequence shown here is derived from an EMBL/GenBank/DDBJ whole genome shotgun (WGS) entry which is preliminary data.</text>
</comment>
<keyword evidence="2" id="KW-0677">Repeat</keyword>
<feature type="domain" description="Rhodanese" evidence="3">
    <location>
        <begin position="16"/>
        <end position="131"/>
    </location>
</feature>
<evidence type="ECO:0000259" key="3">
    <source>
        <dbReference type="PROSITE" id="PS50206"/>
    </source>
</evidence>
<dbReference type="PANTHER" id="PTHR11364">
    <property type="entry name" value="THIOSULFATE SULFERTANSFERASE"/>
    <property type="match status" value="1"/>
</dbReference>
<dbReference type="EMBL" id="JAVKPH010000007">
    <property type="protein sequence ID" value="MDR5652565.1"/>
    <property type="molecule type" value="Genomic_DNA"/>
</dbReference>
<dbReference type="SUPFAM" id="SSF52821">
    <property type="entry name" value="Rhodanese/Cell cycle control phosphatase"/>
    <property type="match status" value="2"/>
</dbReference>
<keyword evidence="1 4" id="KW-0808">Transferase</keyword>
<dbReference type="GO" id="GO:0016740">
    <property type="term" value="F:transferase activity"/>
    <property type="evidence" value="ECO:0007669"/>
    <property type="project" value="UniProtKB-KW"/>
</dbReference>
<feature type="domain" description="Rhodanese" evidence="3">
    <location>
        <begin position="162"/>
        <end position="278"/>
    </location>
</feature>
<protein>
    <submittedName>
        <fullName evidence="4">Sulfurtransferase</fullName>
        <ecNumber evidence="4">2.8.1.-</ecNumber>
    </submittedName>
</protein>
<accession>A0ABU1F6R4</accession>
<dbReference type="Pfam" id="PF00581">
    <property type="entry name" value="Rhodanese"/>
    <property type="match status" value="2"/>
</dbReference>